<keyword evidence="3 7" id="KW-0489">Methyltransferase</keyword>
<dbReference type="Pfam" id="PF17126">
    <property type="entry name" value="RsmF_methylt_CI"/>
    <property type="match status" value="1"/>
</dbReference>
<reference evidence="9" key="1">
    <citation type="submission" date="2022-05" db="EMBL/GenBank/DDBJ databases">
        <authorList>
            <person name="Oliphant S.A."/>
            <person name="Watson-Haigh N.S."/>
            <person name="Sumby K.M."/>
            <person name="Gardner J.M."/>
            <person name="Jiranek V."/>
        </authorList>
    </citation>
    <scope>NUCLEOTIDE SEQUENCE</scope>
    <source>
        <strain evidence="9">KI11_C11</strain>
    </source>
</reference>
<keyword evidence="6 7" id="KW-0694">RNA-binding</keyword>
<dbReference type="InterPro" id="IPR031341">
    <property type="entry name" value="Methyltr_RsmF_N"/>
</dbReference>
<dbReference type="NCBIfam" id="TIGR00446">
    <property type="entry name" value="nop2p"/>
    <property type="match status" value="1"/>
</dbReference>
<dbReference type="InterPro" id="IPR001678">
    <property type="entry name" value="MeTrfase_RsmB-F_NOP2_dom"/>
</dbReference>
<dbReference type="Proteomes" id="UP001057025">
    <property type="component" value="Chromosome"/>
</dbReference>
<dbReference type="GO" id="GO:0008168">
    <property type="term" value="F:methyltransferase activity"/>
    <property type="evidence" value="ECO:0007669"/>
    <property type="project" value="UniProtKB-KW"/>
</dbReference>
<evidence type="ECO:0000256" key="5">
    <source>
        <dbReference type="ARBA" id="ARBA00022691"/>
    </source>
</evidence>
<dbReference type="Gene3D" id="3.30.70.1170">
    <property type="entry name" value="Sun protein, domain 3"/>
    <property type="match status" value="1"/>
</dbReference>
<dbReference type="InterPro" id="IPR023267">
    <property type="entry name" value="RCMT"/>
</dbReference>
<dbReference type="InterPro" id="IPR029063">
    <property type="entry name" value="SAM-dependent_MTases_sf"/>
</dbReference>
<dbReference type="CDD" id="cd21147">
    <property type="entry name" value="RsmF_methylt_CTD1"/>
    <property type="match status" value="1"/>
</dbReference>
<comment type="caution">
    <text evidence="7">Lacks conserved residue(s) required for the propagation of feature annotation.</text>
</comment>
<dbReference type="Gene3D" id="3.40.50.150">
    <property type="entry name" value="Vaccinia Virus protein VP39"/>
    <property type="match status" value="1"/>
</dbReference>
<dbReference type="InterPro" id="IPR049560">
    <property type="entry name" value="MeTrfase_RsmB-F_NOP2_cat"/>
</dbReference>
<dbReference type="Pfam" id="PF17125">
    <property type="entry name" value="Methyltr_RsmF_N"/>
    <property type="match status" value="1"/>
</dbReference>
<evidence type="ECO:0000256" key="4">
    <source>
        <dbReference type="ARBA" id="ARBA00022679"/>
    </source>
</evidence>
<dbReference type="Pfam" id="PF13636">
    <property type="entry name" value="Methyltranf_PUA"/>
    <property type="match status" value="1"/>
</dbReference>
<evidence type="ECO:0000256" key="2">
    <source>
        <dbReference type="ARBA" id="ARBA00022490"/>
    </source>
</evidence>
<dbReference type="CDD" id="cd02440">
    <property type="entry name" value="AdoMet_MTases"/>
    <property type="match status" value="1"/>
</dbReference>
<feature type="active site" description="Nucleophile" evidence="7">
    <location>
        <position position="224"/>
    </location>
</feature>
<dbReference type="InterPro" id="IPR018314">
    <property type="entry name" value="RsmB/NOL1/NOP2-like_CS"/>
</dbReference>
<dbReference type="PROSITE" id="PS01153">
    <property type="entry name" value="NOL1_NOP2_SUN"/>
    <property type="match status" value="1"/>
</dbReference>
<evidence type="ECO:0000256" key="6">
    <source>
        <dbReference type="ARBA" id="ARBA00022884"/>
    </source>
</evidence>
<name>A0ABY5BVJ6_9LACO</name>
<dbReference type="PANTHER" id="PTHR22807">
    <property type="entry name" value="NOP2 YEAST -RELATED NOL1/NOP2/FMU SUN DOMAIN-CONTAINING"/>
    <property type="match status" value="1"/>
</dbReference>
<evidence type="ECO:0000256" key="1">
    <source>
        <dbReference type="ARBA" id="ARBA00007494"/>
    </source>
</evidence>
<proteinExistence type="inferred from homology"/>
<dbReference type="InterPro" id="IPR031340">
    <property type="entry name" value="RsmF_methylt_CI"/>
</dbReference>
<gene>
    <name evidence="9" type="ORF">M3M39_05230</name>
</gene>
<comment type="similarity">
    <text evidence="1 7">Belongs to the class I-like SAM-binding methyltransferase superfamily. RsmB/NOP family.</text>
</comment>
<keyword evidence="10" id="KW-1185">Reference proteome</keyword>
<protein>
    <submittedName>
        <fullName evidence="9">RsmF rRNA methyltransferase first C-terminal domain-containing protein</fullName>
    </submittedName>
</protein>
<dbReference type="EMBL" id="CP097118">
    <property type="protein sequence ID" value="USS88601.1"/>
    <property type="molecule type" value="Genomic_DNA"/>
</dbReference>
<feature type="binding site" evidence="7">
    <location>
        <position position="171"/>
    </location>
    <ligand>
        <name>S-adenosyl-L-methionine</name>
        <dbReference type="ChEBI" id="CHEBI:59789"/>
    </ligand>
</feature>
<feature type="domain" description="SAM-dependent MTase RsmB/NOP-type" evidence="8">
    <location>
        <begin position="1"/>
        <end position="293"/>
    </location>
</feature>
<feature type="binding site" evidence="7">
    <location>
        <begin position="102"/>
        <end position="108"/>
    </location>
    <ligand>
        <name>S-adenosyl-L-methionine</name>
        <dbReference type="ChEBI" id="CHEBI:59789"/>
    </ligand>
</feature>
<evidence type="ECO:0000313" key="10">
    <source>
        <dbReference type="Proteomes" id="UP001057025"/>
    </source>
</evidence>
<dbReference type="PANTHER" id="PTHR22807:SF30">
    <property type="entry name" value="28S RRNA (CYTOSINE(4447)-C(5))-METHYLTRANSFERASE-RELATED"/>
    <property type="match status" value="1"/>
</dbReference>
<dbReference type="GO" id="GO:0032259">
    <property type="term" value="P:methylation"/>
    <property type="evidence" value="ECO:0007669"/>
    <property type="project" value="UniProtKB-KW"/>
</dbReference>
<evidence type="ECO:0000313" key="9">
    <source>
        <dbReference type="EMBL" id="USS88601.1"/>
    </source>
</evidence>
<evidence type="ECO:0000256" key="3">
    <source>
        <dbReference type="ARBA" id="ARBA00022603"/>
    </source>
</evidence>
<dbReference type="SUPFAM" id="SSF53335">
    <property type="entry name" value="S-adenosyl-L-methionine-dependent methyltransferases"/>
    <property type="match status" value="1"/>
</dbReference>
<feature type="binding site" evidence="7">
    <location>
        <position position="126"/>
    </location>
    <ligand>
        <name>S-adenosyl-L-methionine</name>
        <dbReference type="ChEBI" id="CHEBI:59789"/>
    </ligand>
</feature>
<dbReference type="PROSITE" id="PS51686">
    <property type="entry name" value="SAM_MT_RSMB_NOP"/>
    <property type="match status" value="1"/>
</dbReference>
<dbReference type="InterPro" id="IPR011023">
    <property type="entry name" value="Nop2p"/>
</dbReference>
<evidence type="ECO:0000256" key="7">
    <source>
        <dbReference type="PROSITE-ProRule" id="PRU01023"/>
    </source>
</evidence>
<dbReference type="Pfam" id="PF01189">
    <property type="entry name" value="Methyltr_RsmB-F"/>
    <property type="match status" value="1"/>
</dbReference>
<accession>A0ABY5BVJ6</accession>
<keyword evidence="2" id="KW-0963">Cytoplasm</keyword>
<dbReference type="RefSeq" id="WP_252797981.1">
    <property type="nucleotide sequence ID" value="NZ_CP097118.1"/>
</dbReference>
<sequence length="450" mass="50117">MELPTSFKAKYQKLLGDQFPAFLQSFADAPQHGFRINPLKSPATLSVDTSRPIPGLDHAYYGKVAGKTPEHQSGYVYNQEPSAMLVAKVVNPQPGERVLDLCAAPGGKSTQLAGMMQNQGLLVANEINRGRAKILVENLERFGVLNPLILNETPAHLSKAFPGYFDKILVDAPCSGEGMFRKNPEATTYWNPNYPMECAVRQREILMEAVKMLKPGGQLIYSTCTFAPEEDEQIIAWLLENYPLQMVPLPKQKGMSSGQPNWADGNENLQDAIRLFPHLFAGDGHFIAKLQSTATTTPSKIKKQAANATGAERKEWQQFTKDNLLNFPVGSLLRFKEQLYSFNPAIPNLKGLRVMRPGTPLGTLRKKRIEPSYGLAMILRPEQAQRTLAISYEQWQQYVHGDTFATNSTAAKGWTLLLYQQMPVGFGKVVNGTVKNFFPKGLRFQAERKG</sequence>
<organism evidence="9 10">
    <name type="scientific">Fructilactobacillus hinvesii</name>
    <dbReference type="NCBI Taxonomy" id="2940300"/>
    <lineage>
        <taxon>Bacteria</taxon>
        <taxon>Bacillati</taxon>
        <taxon>Bacillota</taxon>
        <taxon>Bacilli</taxon>
        <taxon>Lactobacillales</taxon>
        <taxon>Lactobacillaceae</taxon>
        <taxon>Fructilactobacillus</taxon>
    </lineage>
</organism>
<dbReference type="PRINTS" id="PR02008">
    <property type="entry name" value="RCMTFAMILY"/>
</dbReference>
<keyword evidence="4 7" id="KW-0808">Transferase</keyword>
<dbReference type="InterPro" id="IPR027391">
    <property type="entry name" value="Nol1_Nop2_Fmu_2"/>
</dbReference>
<evidence type="ECO:0000259" key="8">
    <source>
        <dbReference type="PROSITE" id="PS51686"/>
    </source>
</evidence>
<dbReference type="Gene3D" id="2.30.130.60">
    <property type="match status" value="1"/>
</dbReference>
<keyword evidence="5 7" id="KW-0949">S-adenosyl-L-methionine</keyword>